<dbReference type="PANTHER" id="PTHR14969">
    <property type="entry name" value="SPHINGOSINE-1-PHOSPHATE PHOSPHOHYDROLASE"/>
    <property type="match status" value="1"/>
</dbReference>
<dbReference type="PROSITE" id="PS50146">
    <property type="entry name" value="DAGK"/>
    <property type="match status" value="1"/>
</dbReference>
<evidence type="ECO:0000313" key="9">
    <source>
        <dbReference type="Proteomes" id="UP000198863"/>
    </source>
</evidence>
<keyword evidence="6" id="KW-0472">Membrane</keyword>
<dbReference type="SUPFAM" id="SSF48317">
    <property type="entry name" value="Acid phosphatase/Vanadium-dependent haloperoxidase"/>
    <property type="match status" value="1"/>
</dbReference>
<dbReference type="GO" id="GO:0005886">
    <property type="term" value="C:plasma membrane"/>
    <property type="evidence" value="ECO:0007669"/>
    <property type="project" value="UniProtKB-SubCell"/>
</dbReference>
<keyword evidence="2" id="KW-1003">Cell membrane</keyword>
<protein>
    <submittedName>
        <fullName evidence="8">Undecaprenyl-diphosphatase</fullName>
    </submittedName>
</protein>
<dbReference type="Gene3D" id="3.40.50.10330">
    <property type="entry name" value="Probable inorganic polyphosphate/atp-NAD kinase, domain 1"/>
    <property type="match status" value="1"/>
</dbReference>
<dbReference type="InterPro" id="IPR017438">
    <property type="entry name" value="ATP-NAD_kinase_N"/>
</dbReference>
<dbReference type="SMART" id="SM00014">
    <property type="entry name" value="acidPPc"/>
    <property type="match status" value="1"/>
</dbReference>
<dbReference type="InterPro" id="IPR016064">
    <property type="entry name" value="NAD/diacylglycerol_kinase_sf"/>
</dbReference>
<dbReference type="EMBL" id="FNCF01000001">
    <property type="protein sequence ID" value="SDF63331.1"/>
    <property type="molecule type" value="Genomic_DNA"/>
</dbReference>
<keyword evidence="9" id="KW-1185">Reference proteome</keyword>
<gene>
    <name evidence="8" type="ORF">SAMN05660324_0728</name>
</gene>
<feature type="domain" description="DAGKc" evidence="7">
    <location>
        <begin position="196"/>
        <end position="320"/>
    </location>
</feature>
<accession>A0A1G7MNR1</accession>
<evidence type="ECO:0000256" key="5">
    <source>
        <dbReference type="ARBA" id="ARBA00022989"/>
    </source>
</evidence>
<dbReference type="AlphaFoldDB" id="A0A1G7MNR1"/>
<evidence type="ECO:0000259" key="7">
    <source>
        <dbReference type="PROSITE" id="PS50146"/>
    </source>
</evidence>
<evidence type="ECO:0000256" key="2">
    <source>
        <dbReference type="ARBA" id="ARBA00022475"/>
    </source>
</evidence>
<keyword evidence="5" id="KW-1133">Transmembrane helix</keyword>
<dbReference type="InterPro" id="IPR036938">
    <property type="entry name" value="PAP2/HPO_sf"/>
</dbReference>
<evidence type="ECO:0000256" key="4">
    <source>
        <dbReference type="ARBA" id="ARBA00022801"/>
    </source>
</evidence>
<dbReference type="Pfam" id="PF00781">
    <property type="entry name" value="DAGK_cat"/>
    <property type="match status" value="1"/>
</dbReference>
<reference evidence="9" key="1">
    <citation type="submission" date="2016-10" db="EMBL/GenBank/DDBJ databases">
        <authorList>
            <person name="Varghese N."/>
            <person name="Submissions S."/>
        </authorList>
    </citation>
    <scope>NUCLEOTIDE SEQUENCE [LARGE SCALE GENOMIC DNA]</scope>
    <source>
        <strain evidence="9">DSM 44526</strain>
    </source>
</reference>
<dbReference type="PANTHER" id="PTHR14969:SF62">
    <property type="entry name" value="DECAPRENYLPHOSPHORYL-5-PHOSPHORIBOSE PHOSPHATASE RV3807C-RELATED"/>
    <property type="match status" value="1"/>
</dbReference>
<comment type="subcellular location">
    <subcellularLocation>
        <location evidence="1">Cell membrane</location>
        <topology evidence="1">Multi-pass membrane protein</topology>
    </subcellularLocation>
</comment>
<keyword evidence="4" id="KW-0378">Hydrolase</keyword>
<evidence type="ECO:0000256" key="3">
    <source>
        <dbReference type="ARBA" id="ARBA00022692"/>
    </source>
</evidence>
<dbReference type="SUPFAM" id="SSF111331">
    <property type="entry name" value="NAD kinase/diacylglycerol kinase-like"/>
    <property type="match status" value="1"/>
</dbReference>
<dbReference type="RefSeq" id="WP_207507536.1">
    <property type="nucleotide sequence ID" value="NZ_FNCF01000001.1"/>
</dbReference>
<evidence type="ECO:0000256" key="1">
    <source>
        <dbReference type="ARBA" id="ARBA00004651"/>
    </source>
</evidence>
<dbReference type="InterPro" id="IPR001206">
    <property type="entry name" value="Diacylglycerol_kinase_cat_dom"/>
</dbReference>
<dbReference type="Gene3D" id="2.60.200.40">
    <property type="match status" value="1"/>
</dbReference>
<name>A0A1G7MNR1_9ACTN</name>
<dbReference type="CDD" id="cd01610">
    <property type="entry name" value="PAP2_like"/>
    <property type="match status" value="1"/>
</dbReference>
<dbReference type="Proteomes" id="UP000198863">
    <property type="component" value="Unassembled WGS sequence"/>
</dbReference>
<dbReference type="Pfam" id="PF01569">
    <property type="entry name" value="PAP2"/>
    <property type="match status" value="1"/>
</dbReference>
<evidence type="ECO:0000256" key="6">
    <source>
        <dbReference type="ARBA" id="ARBA00023136"/>
    </source>
</evidence>
<dbReference type="SMART" id="SM00046">
    <property type="entry name" value="DAGKc"/>
    <property type="match status" value="1"/>
</dbReference>
<proteinExistence type="predicted"/>
<keyword evidence="3" id="KW-0812">Transmembrane</keyword>
<organism evidence="8 9">
    <name type="scientific">Klenkia brasiliensis</name>
    <dbReference type="NCBI Taxonomy" id="333142"/>
    <lineage>
        <taxon>Bacteria</taxon>
        <taxon>Bacillati</taxon>
        <taxon>Actinomycetota</taxon>
        <taxon>Actinomycetes</taxon>
        <taxon>Geodermatophilales</taxon>
        <taxon>Geodermatophilaceae</taxon>
        <taxon>Klenkia</taxon>
    </lineage>
</organism>
<dbReference type="GO" id="GO:0016787">
    <property type="term" value="F:hydrolase activity"/>
    <property type="evidence" value="ECO:0007669"/>
    <property type="project" value="UniProtKB-KW"/>
</dbReference>
<sequence length="481" mass="50229">MPRFPRLSARRLDARLQARVGRLPATRLDGGLRRLSEAADHGKLWLGVGAALGAKAGAPRRAAVRGVGSLLVSSALVNVVLKPVFGRVRPDPRGLAPGRSLDRSLDTLSFPSGHSASAAAFATGVALESPWAGALVAPVALGVGYSRVHVGVHYPGDVLAGMAVGGAVALATRHWWPVRPSTPAKVRDTERAPALPRGEGLVVAVNPRSGRSDYDPSADITAMLPAARVVEVDEEHSVTDVLTEAVRSGALALGVAGGDGSVAAAAAVALEHGLPLAVLPAGTLNHFARDVGVATPGEAAAAVEAGDGVVVDVAAVNGTPFLNTASIGSYPEMVRRRDRLSGRLGKWLALAVATGQVLRDGRPVELDLDGRRVSAWILFVGNGVYTPRGLSPAWRPSLEDGLLDVQYLRADLRFGRTRAVLATVLGASEHSRSYAQFQVQRLRVVSLSGPQPVAYDGETGEAATEFVFTKRQRLVVYRSAA</sequence>
<evidence type="ECO:0000313" key="8">
    <source>
        <dbReference type="EMBL" id="SDF63331.1"/>
    </source>
</evidence>
<dbReference type="GO" id="GO:0016301">
    <property type="term" value="F:kinase activity"/>
    <property type="evidence" value="ECO:0007669"/>
    <property type="project" value="InterPro"/>
</dbReference>
<dbReference type="Gene3D" id="1.20.144.10">
    <property type="entry name" value="Phosphatidic acid phosphatase type 2/haloperoxidase"/>
    <property type="match status" value="1"/>
</dbReference>
<dbReference type="InterPro" id="IPR000326">
    <property type="entry name" value="PAP2/HPO"/>
</dbReference>